<keyword evidence="1" id="KW-1133">Transmembrane helix</keyword>
<evidence type="ECO:0000313" key="3">
    <source>
        <dbReference type="Proteomes" id="UP000598971"/>
    </source>
</evidence>
<name>A0A8J8FHR0_9BACT</name>
<dbReference type="RefSeq" id="WP_171608772.1">
    <property type="nucleotide sequence ID" value="NZ_WHPF01000011.1"/>
</dbReference>
<dbReference type="EMBL" id="WHPF01000011">
    <property type="protein sequence ID" value="NNV56827.1"/>
    <property type="molecule type" value="Genomic_DNA"/>
</dbReference>
<accession>A0A8J8FHR0</accession>
<feature type="transmembrane region" description="Helical" evidence="1">
    <location>
        <begin position="89"/>
        <end position="109"/>
    </location>
</feature>
<feature type="transmembrane region" description="Helical" evidence="1">
    <location>
        <begin position="65"/>
        <end position="83"/>
    </location>
</feature>
<dbReference type="AlphaFoldDB" id="A0A8J8FHR0"/>
<evidence type="ECO:0000256" key="1">
    <source>
        <dbReference type="SAM" id="Phobius"/>
    </source>
</evidence>
<keyword evidence="3" id="KW-1185">Reference proteome</keyword>
<gene>
    <name evidence="2" type="ORF">GD597_15245</name>
</gene>
<evidence type="ECO:0000313" key="2">
    <source>
        <dbReference type="EMBL" id="NNV56827.1"/>
    </source>
</evidence>
<proteinExistence type="predicted"/>
<feature type="transmembrane region" description="Helical" evidence="1">
    <location>
        <begin position="7"/>
        <end position="25"/>
    </location>
</feature>
<sequence length="124" mass="14701">MKSYKRADWILQLMLMSYIILHIAITQEATILFVGYFLVGGWQLLSMLLHEYAGSFTAKGSRRRYYHNSVYIILLIALTGILIPQLLLIFYLLLYISPFMAIWYTYLCFDETEHHMRRPLSQLK</sequence>
<feature type="transmembrane region" description="Helical" evidence="1">
    <location>
        <begin position="31"/>
        <end position="53"/>
    </location>
</feature>
<protein>
    <submittedName>
        <fullName evidence="2">Uncharacterized protein</fullName>
    </submittedName>
</protein>
<comment type="caution">
    <text evidence="2">The sequence shown here is derived from an EMBL/GenBank/DDBJ whole genome shotgun (WGS) entry which is preliminary data.</text>
</comment>
<reference evidence="2" key="1">
    <citation type="submission" date="2019-10" db="EMBL/GenBank/DDBJ databases">
        <title>Draft genome sequence of Panacibacter sp. KCS-6.</title>
        <authorList>
            <person name="Yim K.J."/>
        </authorList>
    </citation>
    <scope>NUCLEOTIDE SEQUENCE</scope>
    <source>
        <strain evidence="2">KCS-6</strain>
    </source>
</reference>
<keyword evidence="1" id="KW-0812">Transmembrane</keyword>
<keyword evidence="1" id="KW-0472">Membrane</keyword>
<organism evidence="2 3">
    <name type="scientific">Limnovirga soli</name>
    <dbReference type="NCBI Taxonomy" id="2656915"/>
    <lineage>
        <taxon>Bacteria</taxon>
        <taxon>Pseudomonadati</taxon>
        <taxon>Bacteroidota</taxon>
        <taxon>Chitinophagia</taxon>
        <taxon>Chitinophagales</taxon>
        <taxon>Chitinophagaceae</taxon>
        <taxon>Limnovirga</taxon>
    </lineage>
</organism>
<dbReference type="Proteomes" id="UP000598971">
    <property type="component" value="Unassembled WGS sequence"/>
</dbReference>